<reference evidence="3 4" key="1">
    <citation type="journal article" date="2014" name="ISME J.">
        <title>Candidatus Competibacter-lineage genomes retrieved from metagenomes reveal functional metabolic diversity.</title>
        <authorList>
            <person name="McIlroy S.J."/>
            <person name="Albertsen M."/>
            <person name="Andresen E.K."/>
            <person name="Saunders A.M."/>
            <person name="Kristiansen R."/>
            <person name="Stokholm-Bjerregaard M."/>
            <person name="Nielsen K.L."/>
            <person name="Nielsen P.H."/>
        </authorList>
    </citation>
    <scope>NUCLEOTIDE SEQUENCE [LARGE SCALE GENOMIC DNA]</scope>
    <source>
        <strain evidence="3 4">Run_B_J11</strain>
    </source>
</reference>
<evidence type="ECO:0000313" key="3">
    <source>
        <dbReference type="EMBL" id="CDH44068.1"/>
    </source>
</evidence>
<dbReference type="Gene3D" id="3.90.1750.20">
    <property type="entry name" value="Putative Large Serine Recombinase, Chain B, Domain 2"/>
    <property type="match status" value="1"/>
</dbReference>
<evidence type="ECO:0000259" key="2">
    <source>
        <dbReference type="PROSITE" id="PS51736"/>
    </source>
</evidence>
<dbReference type="AlphaFoldDB" id="A0A7U7J3D3"/>
<dbReference type="CDD" id="cd00338">
    <property type="entry name" value="Ser_Recombinase"/>
    <property type="match status" value="1"/>
</dbReference>
<evidence type="ECO:0000256" key="1">
    <source>
        <dbReference type="SAM" id="MobiDB-lite"/>
    </source>
</evidence>
<dbReference type="Pfam" id="PF00239">
    <property type="entry name" value="Resolvase"/>
    <property type="match status" value="1"/>
</dbReference>
<dbReference type="OrthoDB" id="9811097at2"/>
<dbReference type="RefSeq" id="WP_051497420.1">
    <property type="nucleotide sequence ID" value="NZ_CBTK010000057.1"/>
</dbReference>
<dbReference type="PROSITE" id="PS51736">
    <property type="entry name" value="RECOMBINASES_3"/>
    <property type="match status" value="1"/>
</dbReference>
<dbReference type="GO" id="GO:0000150">
    <property type="term" value="F:DNA strand exchange activity"/>
    <property type="evidence" value="ECO:0007669"/>
    <property type="project" value="InterPro"/>
</dbReference>
<dbReference type="SUPFAM" id="SSF53041">
    <property type="entry name" value="Resolvase-like"/>
    <property type="match status" value="1"/>
</dbReference>
<dbReference type="GO" id="GO:0003677">
    <property type="term" value="F:DNA binding"/>
    <property type="evidence" value="ECO:0007669"/>
    <property type="project" value="InterPro"/>
</dbReference>
<gene>
    <name evidence="3" type="ORF">BN874_150001</name>
</gene>
<dbReference type="InterPro" id="IPR050639">
    <property type="entry name" value="SSR_resolvase"/>
</dbReference>
<dbReference type="PANTHER" id="PTHR30461">
    <property type="entry name" value="DNA-INVERTASE FROM LAMBDOID PROPHAGE"/>
    <property type="match status" value="1"/>
</dbReference>
<feature type="domain" description="Resolvase/invertase-type recombinase catalytic" evidence="2">
    <location>
        <begin position="2"/>
        <end position="148"/>
    </location>
</feature>
<dbReference type="EMBL" id="CBTK010000057">
    <property type="protein sequence ID" value="CDH44068.1"/>
    <property type="molecule type" value="Genomic_DNA"/>
</dbReference>
<dbReference type="PANTHER" id="PTHR30461:SF23">
    <property type="entry name" value="DNA RECOMBINASE-RELATED"/>
    <property type="match status" value="1"/>
</dbReference>
<proteinExistence type="predicted"/>
<evidence type="ECO:0000313" key="4">
    <source>
        <dbReference type="Proteomes" id="UP000019184"/>
    </source>
</evidence>
<dbReference type="InterPro" id="IPR038109">
    <property type="entry name" value="DNA_bind_recomb_sf"/>
</dbReference>
<keyword evidence="4" id="KW-1185">Reference proteome</keyword>
<sequence length="259" mass="27800">MNAVIYSRVSTEEQAESGAGLKAQLDACVAFAAQQGWTVTGHYTEEGISGTADLEKRIGLMAAVEALAKGDVLVVAKRDRLGRDVVLVKMIERLVSKRKASIQALNGAVGESPEAQFMNGILDLSAAYEVALIRARTKAALAAKKARGERMGKLPFGFTTQDGVHLVQCPQEQAILHRFAILRRAGASLRIIAHTLNQEGLFNRQGNPWNHVLLHGIGQTLDQRLADSGNLGAQPNPGSPHEPSKNQVFDGNHGRIGAE</sequence>
<name>A0A7U7J3D3_9GAMM</name>
<organism evidence="3 4">
    <name type="scientific">Candidatus Contendobacter odensis Run_B_J11</name>
    <dbReference type="NCBI Taxonomy" id="1400861"/>
    <lineage>
        <taxon>Bacteria</taxon>
        <taxon>Pseudomonadati</taxon>
        <taxon>Pseudomonadota</taxon>
        <taxon>Gammaproteobacteria</taxon>
        <taxon>Candidatus Competibacteraceae</taxon>
        <taxon>Candidatus Contendibacter</taxon>
    </lineage>
</organism>
<dbReference type="SMART" id="SM00857">
    <property type="entry name" value="Resolvase"/>
    <property type="match status" value="1"/>
</dbReference>
<protein>
    <recommendedName>
        <fullName evidence="2">Resolvase/invertase-type recombinase catalytic domain-containing protein</fullName>
    </recommendedName>
</protein>
<comment type="caution">
    <text evidence="3">The sequence shown here is derived from an EMBL/GenBank/DDBJ whole genome shotgun (WGS) entry which is preliminary data.</text>
</comment>
<dbReference type="Proteomes" id="UP000019184">
    <property type="component" value="Unassembled WGS sequence"/>
</dbReference>
<dbReference type="Gene3D" id="3.40.50.1390">
    <property type="entry name" value="Resolvase, N-terminal catalytic domain"/>
    <property type="match status" value="1"/>
</dbReference>
<dbReference type="InterPro" id="IPR036162">
    <property type="entry name" value="Resolvase-like_N_sf"/>
</dbReference>
<feature type="region of interest" description="Disordered" evidence="1">
    <location>
        <begin position="227"/>
        <end position="259"/>
    </location>
</feature>
<dbReference type="InterPro" id="IPR006119">
    <property type="entry name" value="Resolv_N"/>
</dbReference>
<accession>A0A7U7J3D3</accession>